<dbReference type="InterPro" id="IPR036388">
    <property type="entry name" value="WH-like_DNA-bd_sf"/>
</dbReference>
<dbReference type="PANTHER" id="PTHR30126">
    <property type="entry name" value="HTH-TYPE TRANSCRIPTIONAL REGULATOR"/>
    <property type="match status" value="1"/>
</dbReference>
<dbReference type="GO" id="GO:0003700">
    <property type="term" value="F:DNA-binding transcription factor activity"/>
    <property type="evidence" value="ECO:0007669"/>
    <property type="project" value="InterPro"/>
</dbReference>
<evidence type="ECO:0000256" key="2">
    <source>
        <dbReference type="ARBA" id="ARBA00023015"/>
    </source>
</evidence>
<evidence type="ECO:0000259" key="5">
    <source>
        <dbReference type="PROSITE" id="PS50931"/>
    </source>
</evidence>
<protein>
    <submittedName>
        <fullName evidence="6">LysR family transcriptional regulator</fullName>
    </submittedName>
</protein>
<dbReference type="Proteomes" id="UP000193978">
    <property type="component" value="Chromosome"/>
</dbReference>
<dbReference type="CDD" id="cd05466">
    <property type="entry name" value="PBP2_LTTR_substrate"/>
    <property type="match status" value="1"/>
</dbReference>
<dbReference type="InterPro" id="IPR036390">
    <property type="entry name" value="WH_DNA-bd_sf"/>
</dbReference>
<dbReference type="AlphaFoldDB" id="A0A1W6N0G4"/>
<dbReference type="Gene3D" id="1.10.10.10">
    <property type="entry name" value="Winged helix-like DNA-binding domain superfamily/Winged helix DNA-binding domain"/>
    <property type="match status" value="1"/>
</dbReference>
<dbReference type="STRING" id="655015.B1812_03085"/>
<dbReference type="FunFam" id="1.10.10.10:FF:000001">
    <property type="entry name" value="LysR family transcriptional regulator"/>
    <property type="match status" value="1"/>
</dbReference>
<organism evidence="6 7">
    <name type="scientific">Methylocystis bryophila</name>
    <dbReference type="NCBI Taxonomy" id="655015"/>
    <lineage>
        <taxon>Bacteria</taxon>
        <taxon>Pseudomonadati</taxon>
        <taxon>Pseudomonadota</taxon>
        <taxon>Alphaproteobacteria</taxon>
        <taxon>Hyphomicrobiales</taxon>
        <taxon>Methylocystaceae</taxon>
        <taxon>Methylocystis</taxon>
    </lineage>
</organism>
<keyword evidence="3" id="KW-0238">DNA-binding</keyword>
<dbReference type="GO" id="GO:0000976">
    <property type="term" value="F:transcription cis-regulatory region binding"/>
    <property type="evidence" value="ECO:0007669"/>
    <property type="project" value="TreeGrafter"/>
</dbReference>
<evidence type="ECO:0000313" key="7">
    <source>
        <dbReference type="Proteomes" id="UP000193978"/>
    </source>
</evidence>
<dbReference type="InterPro" id="IPR005119">
    <property type="entry name" value="LysR_subst-bd"/>
</dbReference>
<sequence>MELLWIDDFLALAETRNFTRAAEIRFTTQSAYSRRVQRLEEWLGAALFDRETRPVALTPAGEEFLGRARRLREEIFDARRAVLSASSVFKKSLRVYATNTLAATLLPSWIAERGLENYSLIVASITGCLGALRRGQADLALVPHFGDEEALAGLKPEELAEDRLILVASPKLASSVTLSGGKLKGRLMVYAPGTSYGAQIAALLASHGATIEAPPVCESASAEALLAQAIAGFGAAWIPRLLLKDAALTRCDVPAFFDAPYKILLVRAA</sequence>
<dbReference type="Gene3D" id="3.40.190.10">
    <property type="entry name" value="Periplasmic binding protein-like II"/>
    <property type="match status" value="2"/>
</dbReference>
<dbReference type="SUPFAM" id="SSF46785">
    <property type="entry name" value="Winged helix' DNA-binding domain"/>
    <property type="match status" value="1"/>
</dbReference>
<dbReference type="PROSITE" id="PS50931">
    <property type="entry name" value="HTH_LYSR"/>
    <property type="match status" value="1"/>
</dbReference>
<dbReference type="SUPFAM" id="SSF53850">
    <property type="entry name" value="Periplasmic binding protein-like II"/>
    <property type="match status" value="1"/>
</dbReference>
<dbReference type="EMBL" id="CP019948">
    <property type="protein sequence ID" value="ARN83320.1"/>
    <property type="molecule type" value="Genomic_DNA"/>
</dbReference>
<dbReference type="KEGG" id="mbry:B1812_03085"/>
<dbReference type="Pfam" id="PF00126">
    <property type="entry name" value="HTH_1"/>
    <property type="match status" value="1"/>
</dbReference>
<dbReference type="PANTHER" id="PTHR30126:SF2">
    <property type="entry name" value="HTH-TYPE TRANSCRIPTIONAL REGULATOR YJIE"/>
    <property type="match status" value="1"/>
</dbReference>
<reference evidence="6 7" key="1">
    <citation type="submission" date="2017-02" db="EMBL/GenBank/DDBJ databases">
        <authorList>
            <person name="Peterson S.W."/>
        </authorList>
    </citation>
    <scope>NUCLEOTIDE SEQUENCE [LARGE SCALE GENOMIC DNA]</scope>
    <source>
        <strain evidence="6 7">S285</strain>
    </source>
</reference>
<proteinExistence type="inferred from homology"/>
<evidence type="ECO:0000256" key="4">
    <source>
        <dbReference type="ARBA" id="ARBA00023163"/>
    </source>
</evidence>
<keyword evidence="4" id="KW-0804">Transcription</keyword>
<dbReference type="OrthoDB" id="528082at2"/>
<comment type="similarity">
    <text evidence="1">Belongs to the LysR transcriptional regulatory family.</text>
</comment>
<dbReference type="PRINTS" id="PR00039">
    <property type="entry name" value="HTHLYSR"/>
</dbReference>
<evidence type="ECO:0000256" key="3">
    <source>
        <dbReference type="ARBA" id="ARBA00023125"/>
    </source>
</evidence>
<dbReference type="InterPro" id="IPR000847">
    <property type="entry name" value="LysR_HTH_N"/>
</dbReference>
<name>A0A1W6N0G4_9HYPH</name>
<dbReference type="Pfam" id="PF03466">
    <property type="entry name" value="LysR_substrate"/>
    <property type="match status" value="1"/>
</dbReference>
<evidence type="ECO:0000313" key="6">
    <source>
        <dbReference type="EMBL" id="ARN83320.1"/>
    </source>
</evidence>
<keyword evidence="2" id="KW-0805">Transcription regulation</keyword>
<evidence type="ECO:0000256" key="1">
    <source>
        <dbReference type="ARBA" id="ARBA00009437"/>
    </source>
</evidence>
<accession>A0A1W6N0G4</accession>
<keyword evidence="7" id="KW-1185">Reference proteome</keyword>
<gene>
    <name evidence="6" type="ORF">B1812_03085</name>
</gene>
<feature type="domain" description="HTH lysR-type" evidence="5">
    <location>
        <begin position="1"/>
        <end position="58"/>
    </location>
</feature>